<comment type="caution">
    <text evidence="1">The sequence shown here is derived from an EMBL/GenBank/DDBJ whole genome shotgun (WGS) entry which is preliminary data.</text>
</comment>
<evidence type="ECO:0000313" key="2">
    <source>
        <dbReference type="EMBL" id="KAE9018217.1"/>
    </source>
</evidence>
<dbReference type="EMBL" id="QXFV01001007">
    <property type="protein sequence ID" value="KAE9018217.1"/>
    <property type="molecule type" value="Genomic_DNA"/>
</dbReference>
<dbReference type="Proteomes" id="UP000429607">
    <property type="component" value="Unassembled WGS sequence"/>
</dbReference>
<gene>
    <name evidence="2" type="ORF">PR001_g14194</name>
    <name evidence="1" type="ORF">PR002_g16688</name>
    <name evidence="3" type="ORF">PR003_g13749</name>
</gene>
<evidence type="ECO:0000313" key="3">
    <source>
        <dbReference type="EMBL" id="KAE9333987.1"/>
    </source>
</evidence>
<dbReference type="Proteomes" id="UP000434957">
    <property type="component" value="Unassembled WGS sequence"/>
</dbReference>
<protein>
    <submittedName>
        <fullName evidence="1">Uncharacterized protein</fullName>
    </submittedName>
</protein>
<evidence type="ECO:0000313" key="1">
    <source>
        <dbReference type="EMBL" id="KAE9005726.1"/>
    </source>
</evidence>
<dbReference type="AlphaFoldDB" id="A0A6A3KE85"/>
<accession>A0A6A3KE85</accession>
<name>A0A6A3KE85_9STRA</name>
<reference evidence="4 6" key="1">
    <citation type="submission" date="2018-09" db="EMBL/GenBank/DDBJ databases">
        <title>Genomic investigation of the strawberry pathogen Phytophthora fragariae indicates pathogenicity is determined by transcriptional variation in three key races.</title>
        <authorList>
            <person name="Adams T.M."/>
            <person name="Armitage A.D."/>
            <person name="Sobczyk M.K."/>
            <person name="Bates H.J."/>
            <person name="Dunwell J.M."/>
            <person name="Nellist C.F."/>
            <person name="Harrison R.J."/>
        </authorList>
    </citation>
    <scope>NUCLEOTIDE SEQUENCE [LARGE SCALE GENOMIC DNA]</scope>
    <source>
        <strain evidence="2 4">SCRP249</strain>
        <strain evidence="1 6">SCRP324</strain>
        <strain evidence="3 5">SCRP333</strain>
    </source>
</reference>
<keyword evidence="5" id="KW-1185">Reference proteome</keyword>
<dbReference type="EMBL" id="QXFT01000878">
    <property type="protein sequence ID" value="KAE9333987.1"/>
    <property type="molecule type" value="Genomic_DNA"/>
</dbReference>
<evidence type="ECO:0000313" key="5">
    <source>
        <dbReference type="Proteomes" id="UP000434957"/>
    </source>
</evidence>
<evidence type="ECO:0000313" key="4">
    <source>
        <dbReference type="Proteomes" id="UP000429607"/>
    </source>
</evidence>
<sequence>MPVRHCSSTRFLLICVVPKLLLRRDRRFSNCLTASVLPSLVKNSLPELNWSIHCWSSTVA</sequence>
<proteinExistence type="predicted"/>
<dbReference type="EMBL" id="QXFU01001290">
    <property type="protein sequence ID" value="KAE9005726.1"/>
    <property type="molecule type" value="Genomic_DNA"/>
</dbReference>
<evidence type="ECO:0000313" key="6">
    <source>
        <dbReference type="Proteomes" id="UP000435112"/>
    </source>
</evidence>
<organism evidence="1 6">
    <name type="scientific">Phytophthora rubi</name>
    <dbReference type="NCBI Taxonomy" id="129364"/>
    <lineage>
        <taxon>Eukaryota</taxon>
        <taxon>Sar</taxon>
        <taxon>Stramenopiles</taxon>
        <taxon>Oomycota</taxon>
        <taxon>Peronosporomycetes</taxon>
        <taxon>Peronosporales</taxon>
        <taxon>Peronosporaceae</taxon>
        <taxon>Phytophthora</taxon>
    </lineage>
</organism>
<dbReference type="Proteomes" id="UP000435112">
    <property type="component" value="Unassembled WGS sequence"/>
</dbReference>